<sequence>MISTTIQNQIFKETILDKSHDNLQVFQDLFNKILTKHYEELYEAEADASTCLEDDVKAVIEIIGNGNESLNHLRYKWMTLIIILAVEPTLEYYDPNNRLPKIIIQVIEKSLYQNIKGSSNTINPDMLDKFINEIFRSHESYFHKKEANFQAISEALNVFYNAIRVLDYHQSVEAILEILDDCLEGDAIFPGYQGRRELFDWWLLDVVPASYNLLPPTVFYVVEGVKNKEEIRSRQSRLLEKISKRIRSYLPELILESPKHKNYIFPSPGKINREAFKNSVKIRYQSKNPQLAYSL</sequence>
<keyword evidence="2" id="KW-1185">Reference proteome</keyword>
<dbReference type="Proteomes" id="UP000606776">
    <property type="component" value="Unassembled WGS sequence"/>
</dbReference>
<comment type="caution">
    <text evidence="1">The sequence shown here is derived from an EMBL/GenBank/DDBJ whole genome shotgun (WGS) entry which is preliminary data.</text>
</comment>
<name>A0ABR9VBS2_9CYAN</name>
<accession>A0ABR9VBS2</accession>
<dbReference type="EMBL" id="JADEWB010000011">
    <property type="protein sequence ID" value="MBE9235157.1"/>
    <property type="molecule type" value="Genomic_DNA"/>
</dbReference>
<evidence type="ECO:0000313" key="1">
    <source>
        <dbReference type="EMBL" id="MBE9235157.1"/>
    </source>
</evidence>
<gene>
    <name evidence="1" type="ORF">IQ227_03655</name>
</gene>
<protein>
    <submittedName>
        <fullName evidence="1">Uncharacterized protein</fullName>
    </submittedName>
</protein>
<dbReference type="RefSeq" id="WP_193941858.1">
    <property type="nucleotide sequence ID" value="NZ_JADEWB010000011.1"/>
</dbReference>
<reference evidence="1 2" key="1">
    <citation type="submission" date="2020-10" db="EMBL/GenBank/DDBJ databases">
        <authorList>
            <person name="Castelo-Branco R."/>
            <person name="Eusebio N."/>
            <person name="Adriana R."/>
            <person name="Vieira A."/>
            <person name="Brugerolle De Fraissinette N."/>
            <person name="Rezende De Castro R."/>
            <person name="Schneider M.P."/>
            <person name="Vasconcelos V."/>
            <person name="Leao P.N."/>
        </authorList>
    </citation>
    <scope>NUCLEOTIDE SEQUENCE [LARGE SCALE GENOMIC DNA]</scope>
    <source>
        <strain evidence="1 2">LEGE 00250</strain>
    </source>
</reference>
<evidence type="ECO:0000313" key="2">
    <source>
        <dbReference type="Proteomes" id="UP000606776"/>
    </source>
</evidence>
<proteinExistence type="predicted"/>
<organism evidence="1 2">
    <name type="scientific">Sphaerospermopsis aphanizomenoides LEGE 00250</name>
    <dbReference type="NCBI Taxonomy" id="2777972"/>
    <lineage>
        <taxon>Bacteria</taxon>
        <taxon>Bacillati</taxon>
        <taxon>Cyanobacteriota</taxon>
        <taxon>Cyanophyceae</taxon>
        <taxon>Nostocales</taxon>
        <taxon>Aphanizomenonaceae</taxon>
        <taxon>Sphaerospermopsis</taxon>
        <taxon>Sphaerospermopsis aphanizomenoides</taxon>
    </lineage>
</organism>